<name>A0A0S7BN60_9CHLR</name>
<dbReference type="InterPro" id="IPR014051">
    <property type="entry name" value="Phosphoesterase_HXTX"/>
</dbReference>
<accession>A0A0S7BN60</accession>
<dbReference type="InterPro" id="IPR009097">
    <property type="entry name" value="Cyclic_Pdiesterase"/>
</dbReference>
<feature type="domain" description="Phosphoesterase HXTX" evidence="3">
    <location>
        <begin position="10"/>
        <end position="95"/>
    </location>
</feature>
<dbReference type="STRING" id="360412.LARV_02960"/>
<sequence>MTAIRSFIAIDLNAEVQHQLGDVIRQFKPLAANVVRWVPENNIHITLKFLGDTSPTNLEILKKIVAVEASRVHPFDLKIEGLGAFPSLRRPHVIWVGVETPPLLFNLQRAIDTETQRLGYATEDRPFSPHLTLGRLAHNATPEEIRQVGDLLAGSKVNLSVSVHVKTVVLFRSDLQPGGAVYTPILVASLKE</sequence>
<dbReference type="GO" id="GO:0016874">
    <property type="term" value="F:ligase activity"/>
    <property type="evidence" value="ECO:0007669"/>
    <property type="project" value="UniProtKB-KW"/>
</dbReference>
<dbReference type="OrthoDB" id="9789350at2"/>
<dbReference type="AlphaFoldDB" id="A0A0S7BN60"/>
<gene>
    <name evidence="4" type="ORF">LARV_02960</name>
</gene>
<comment type="catalytic activity">
    <reaction evidence="2">
        <text>a 3'-end 2',3'-cyclophospho-ribonucleotide-RNA + H2O = a 3'-end 2'-phospho-ribonucleotide-RNA + H(+)</text>
        <dbReference type="Rhea" id="RHEA:11828"/>
        <dbReference type="Rhea" id="RHEA-COMP:10464"/>
        <dbReference type="Rhea" id="RHEA-COMP:17353"/>
        <dbReference type="ChEBI" id="CHEBI:15377"/>
        <dbReference type="ChEBI" id="CHEBI:15378"/>
        <dbReference type="ChEBI" id="CHEBI:83064"/>
        <dbReference type="ChEBI" id="CHEBI:173113"/>
        <dbReference type="EC" id="3.1.4.58"/>
    </reaction>
</comment>
<feature type="short sequence motif" description="HXTX 2" evidence="2">
    <location>
        <begin position="130"/>
        <end position="133"/>
    </location>
</feature>
<feature type="domain" description="Phosphoesterase HXTX" evidence="3">
    <location>
        <begin position="101"/>
        <end position="182"/>
    </location>
</feature>
<evidence type="ECO:0000313" key="4">
    <source>
        <dbReference type="EMBL" id="GAP15178.1"/>
    </source>
</evidence>
<keyword evidence="4" id="KW-0436">Ligase</keyword>
<keyword evidence="5" id="KW-1185">Reference proteome</keyword>
<evidence type="ECO:0000256" key="2">
    <source>
        <dbReference type="HAMAP-Rule" id="MF_01940"/>
    </source>
</evidence>
<organism evidence="4">
    <name type="scientific">Longilinea arvoryzae</name>
    <dbReference type="NCBI Taxonomy" id="360412"/>
    <lineage>
        <taxon>Bacteria</taxon>
        <taxon>Bacillati</taxon>
        <taxon>Chloroflexota</taxon>
        <taxon>Anaerolineae</taxon>
        <taxon>Anaerolineales</taxon>
        <taxon>Anaerolineaceae</taxon>
        <taxon>Longilinea</taxon>
    </lineage>
</organism>
<feature type="short sequence motif" description="HXTX 1" evidence="2">
    <location>
        <begin position="44"/>
        <end position="47"/>
    </location>
</feature>
<comment type="function">
    <text evidence="2">Hydrolyzes RNA 2',3'-cyclic phosphodiester to an RNA 2'-phosphomonoester.</text>
</comment>
<dbReference type="HAMAP" id="MF_01940">
    <property type="entry name" value="RNA_CPDase"/>
    <property type="match status" value="1"/>
</dbReference>
<dbReference type="PANTHER" id="PTHR35561">
    <property type="entry name" value="RNA 2',3'-CYCLIC PHOSPHODIESTERASE"/>
    <property type="match status" value="1"/>
</dbReference>
<feature type="active site" description="Proton donor" evidence="2">
    <location>
        <position position="44"/>
    </location>
</feature>
<dbReference type="SUPFAM" id="SSF55144">
    <property type="entry name" value="LigT-like"/>
    <property type="match status" value="1"/>
</dbReference>
<dbReference type="GO" id="GO:0008664">
    <property type="term" value="F:RNA 2',3'-cyclic 3'-phosphodiesterase activity"/>
    <property type="evidence" value="ECO:0007669"/>
    <property type="project" value="UniProtKB-EC"/>
</dbReference>
<proteinExistence type="inferred from homology"/>
<evidence type="ECO:0000259" key="3">
    <source>
        <dbReference type="Pfam" id="PF02834"/>
    </source>
</evidence>
<dbReference type="EMBL" id="DF967972">
    <property type="protein sequence ID" value="GAP15178.1"/>
    <property type="molecule type" value="Genomic_DNA"/>
</dbReference>
<evidence type="ECO:0000313" key="5">
    <source>
        <dbReference type="Proteomes" id="UP000055060"/>
    </source>
</evidence>
<dbReference type="GO" id="GO:0004113">
    <property type="term" value="F:2',3'-cyclic-nucleotide 3'-phosphodiesterase activity"/>
    <property type="evidence" value="ECO:0007669"/>
    <property type="project" value="InterPro"/>
</dbReference>
<evidence type="ECO:0000256" key="1">
    <source>
        <dbReference type="ARBA" id="ARBA00022801"/>
    </source>
</evidence>
<dbReference type="NCBIfam" id="TIGR02258">
    <property type="entry name" value="2_5_ligase"/>
    <property type="match status" value="1"/>
</dbReference>
<feature type="active site" description="Proton acceptor" evidence="2">
    <location>
        <position position="130"/>
    </location>
</feature>
<dbReference type="Proteomes" id="UP000055060">
    <property type="component" value="Unassembled WGS sequence"/>
</dbReference>
<protein>
    <recommendedName>
        <fullName evidence="2">RNA 2',3'-cyclic phosphodiesterase</fullName>
        <shortName evidence="2">RNA 2',3'-CPDase</shortName>
        <ecNumber evidence="2">3.1.4.58</ecNumber>
    </recommendedName>
</protein>
<dbReference type="Pfam" id="PF02834">
    <property type="entry name" value="LigT_PEase"/>
    <property type="match status" value="2"/>
</dbReference>
<dbReference type="PANTHER" id="PTHR35561:SF1">
    <property type="entry name" value="RNA 2',3'-CYCLIC PHOSPHODIESTERASE"/>
    <property type="match status" value="1"/>
</dbReference>
<dbReference type="InterPro" id="IPR004175">
    <property type="entry name" value="RNA_CPDase"/>
</dbReference>
<comment type="similarity">
    <text evidence="2">Belongs to the 2H phosphoesterase superfamily. ThpR family.</text>
</comment>
<dbReference type="Gene3D" id="3.90.1140.10">
    <property type="entry name" value="Cyclic phosphodiesterase"/>
    <property type="match status" value="1"/>
</dbReference>
<dbReference type="EC" id="3.1.4.58" evidence="2"/>
<dbReference type="RefSeq" id="WP_075074370.1">
    <property type="nucleotide sequence ID" value="NZ_DF967972.1"/>
</dbReference>
<keyword evidence="1 2" id="KW-0378">Hydrolase</keyword>
<reference evidence="4" key="1">
    <citation type="submission" date="2015-07" db="EMBL/GenBank/DDBJ databases">
        <title>Draft Genome Sequences of Anaerolinea thermolimosa IMO-1, Bellilinea caldifistulae GOMI-1, Leptolinea tardivitalis YMTK-2, Levilinea saccharolytica KIBI-1,Longilinea arvoryzae KOME-1, Previously Described as Members of the Anaerolineaceae (Chloroflexi).</title>
        <authorList>
            <person name="Sekiguchi Y."/>
            <person name="Ohashi A."/>
            <person name="Matsuura N."/>
            <person name="Tourlousse M.D."/>
        </authorList>
    </citation>
    <scope>NUCLEOTIDE SEQUENCE [LARGE SCALE GENOMIC DNA]</scope>
    <source>
        <strain evidence="4">KOME-1</strain>
    </source>
</reference>